<accession>A0ACC2BYS3</accession>
<evidence type="ECO:0000313" key="1">
    <source>
        <dbReference type="EMBL" id="KAJ7534928.1"/>
    </source>
</evidence>
<name>A0ACC2BYS3_DIPCM</name>
<organism evidence="1 2">
    <name type="scientific">Diphasiastrum complanatum</name>
    <name type="common">Issler's clubmoss</name>
    <name type="synonym">Lycopodium complanatum</name>
    <dbReference type="NCBI Taxonomy" id="34168"/>
    <lineage>
        <taxon>Eukaryota</taxon>
        <taxon>Viridiplantae</taxon>
        <taxon>Streptophyta</taxon>
        <taxon>Embryophyta</taxon>
        <taxon>Tracheophyta</taxon>
        <taxon>Lycopodiopsida</taxon>
        <taxon>Lycopodiales</taxon>
        <taxon>Lycopodiaceae</taxon>
        <taxon>Lycopodioideae</taxon>
        <taxon>Diphasiastrum</taxon>
    </lineage>
</organism>
<keyword evidence="2" id="KW-1185">Reference proteome</keyword>
<protein>
    <submittedName>
        <fullName evidence="1">Uncharacterized protein</fullName>
    </submittedName>
</protein>
<dbReference type="EMBL" id="CM055103">
    <property type="protein sequence ID" value="KAJ7534928.1"/>
    <property type="molecule type" value="Genomic_DNA"/>
</dbReference>
<gene>
    <name evidence="1" type="ORF">O6H91_12G010600</name>
</gene>
<dbReference type="Proteomes" id="UP001162992">
    <property type="component" value="Chromosome 12"/>
</dbReference>
<proteinExistence type="predicted"/>
<evidence type="ECO:0000313" key="2">
    <source>
        <dbReference type="Proteomes" id="UP001162992"/>
    </source>
</evidence>
<comment type="caution">
    <text evidence="1">The sequence shown here is derived from an EMBL/GenBank/DDBJ whole genome shotgun (WGS) entry which is preliminary data.</text>
</comment>
<reference evidence="2" key="1">
    <citation type="journal article" date="2024" name="Proc. Natl. Acad. Sci. U.S.A.">
        <title>Extraordinary preservation of gene collinearity over three hundred million years revealed in homosporous lycophytes.</title>
        <authorList>
            <person name="Li C."/>
            <person name="Wickell D."/>
            <person name="Kuo L.Y."/>
            <person name="Chen X."/>
            <person name="Nie B."/>
            <person name="Liao X."/>
            <person name="Peng D."/>
            <person name="Ji J."/>
            <person name="Jenkins J."/>
            <person name="Williams M."/>
            <person name="Shu S."/>
            <person name="Plott C."/>
            <person name="Barry K."/>
            <person name="Rajasekar S."/>
            <person name="Grimwood J."/>
            <person name="Han X."/>
            <person name="Sun S."/>
            <person name="Hou Z."/>
            <person name="He W."/>
            <person name="Dai G."/>
            <person name="Sun C."/>
            <person name="Schmutz J."/>
            <person name="Leebens-Mack J.H."/>
            <person name="Li F.W."/>
            <person name="Wang L."/>
        </authorList>
    </citation>
    <scope>NUCLEOTIDE SEQUENCE [LARGE SCALE GENOMIC DNA]</scope>
    <source>
        <strain evidence="2">cv. PW_Plant_1</strain>
    </source>
</reference>
<sequence>MGGGSRGKMDRVWPAADSQHSGIKSTSSKYCASSSSSGDAYCSKIGSIDQERRSFAPVLHGQTSSVRTYVRPQARRSALGRMWAWITSKIFIFEVTFGFYGLDWWERCILHMITLLLGWFILYKSSQFTFICCQGLVHAYKTHEGIWQKWYPINGEIEKLH</sequence>